<dbReference type="SUPFAM" id="SSF52833">
    <property type="entry name" value="Thioredoxin-like"/>
    <property type="match status" value="1"/>
</dbReference>
<sequence>MTRFALPLLMAAMILPTAARAEMTAEQKAEVEALVKQYILEHGEILIESVNNYQAKQEEETNKQSAVKAKELLEKLKTEKNMAYAGNPQGDITMVEFFDYNCGYCKKAFEEIQSVLKDDKDVKIVFYDMPILGPDSLVSARWSLAAKKQDKYFAFHTALMNHQGGKDEATLKKLAADAGLDVAKLEKDKASPEIDEEIKTHLKTAQELGIQGTPGFLINEKIFRGYIPYDVIQKTIADERAALKKQ</sequence>
<dbReference type="CDD" id="cd03023">
    <property type="entry name" value="DsbA_Com1_like"/>
    <property type="match status" value="1"/>
</dbReference>
<dbReference type="Pfam" id="PF18312">
    <property type="entry name" value="ScsC_N"/>
    <property type="match status" value="1"/>
</dbReference>
<keyword evidence="3" id="KW-1015">Disulfide bond</keyword>
<keyword evidence="2" id="KW-0560">Oxidoreductase</keyword>
<dbReference type="PANTHER" id="PTHR13887">
    <property type="entry name" value="GLUTATHIONE S-TRANSFERASE KAPPA"/>
    <property type="match status" value="1"/>
</dbReference>
<dbReference type="AlphaFoldDB" id="A0A2W5PPX7"/>
<dbReference type="InterPro" id="IPR041205">
    <property type="entry name" value="ScsC_N"/>
</dbReference>
<dbReference type="Pfam" id="PF01323">
    <property type="entry name" value="DSBA"/>
    <property type="match status" value="1"/>
</dbReference>
<dbReference type="Gene3D" id="3.40.30.10">
    <property type="entry name" value="Glutaredoxin"/>
    <property type="match status" value="1"/>
</dbReference>
<dbReference type="InterPro" id="IPR036249">
    <property type="entry name" value="Thioredoxin-like_sf"/>
</dbReference>
<evidence type="ECO:0000256" key="3">
    <source>
        <dbReference type="ARBA" id="ARBA00023157"/>
    </source>
</evidence>
<keyword evidence="4" id="KW-0676">Redox-active center</keyword>
<evidence type="ECO:0000256" key="1">
    <source>
        <dbReference type="ARBA" id="ARBA00022729"/>
    </source>
</evidence>
<dbReference type="InterPro" id="IPR001853">
    <property type="entry name" value="DSBA-like_thioredoxin_dom"/>
</dbReference>
<evidence type="ECO:0000259" key="6">
    <source>
        <dbReference type="PROSITE" id="PS51352"/>
    </source>
</evidence>
<proteinExistence type="predicted"/>
<organism evidence="7 8">
    <name type="scientific">Micavibrio aeruginosavorus</name>
    <dbReference type="NCBI Taxonomy" id="349221"/>
    <lineage>
        <taxon>Bacteria</taxon>
        <taxon>Pseudomonadati</taxon>
        <taxon>Bdellovibrionota</taxon>
        <taxon>Bdellovibrionia</taxon>
        <taxon>Bdellovibrionales</taxon>
        <taxon>Pseudobdellovibrionaceae</taxon>
        <taxon>Micavibrio</taxon>
    </lineage>
</organism>
<dbReference type="EMBL" id="QFQB01000022">
    <property type="protein sequence ID" value="PZQ46727.1"/>
    <property type="molecule type" value="Genomic_DNA"/>
</dbReference>
<dbReference type="PROSITE" id="PS51352">
    <property type="entry name" value="THIOREDOXIN_2"/>
    <property type="match status" value="1"/>
</dbReference>
<dbReference type="PANTHER" id="PTHR13887:SF14">
    <property type="entry name" value="DISULFIDE BOND FORMATION PROTEIN D"/>
    <property type="match status" value="1"/>
</dbReference>
<evidence type="ECO:0000313" key="7">
    <source>
        <dbReference type="EMBL" id="PZQ46727.1"/>
    </source>
</evidence>
<feature type="signal peptide" evidence="5">
    <location>
        <begin position="1"/>
        <end position="21"/>
    </location>
</feature>
<feature type="chain" id="PRO_5015887280" description="Thioredoxin domain-containing protein" evidence="5">
    <location>
        <begin position="22"/>
        <end position="246"/>
    </location>
</feature>
<gene>
    <name evidence="7" type="ORF">DI551_04550</name>
</gene>
<evidence type="ECO:0000256" key="4">
    <source>
        <dbReference type="ARBA" id="ARBA00023284"/>
    </source>
</evidence>
<dbReference type="Proteomes" id="UP000249417">
    <property type="component" value="Unassembled WGS sequence"/>
</dbReference>
<evidence type="ECO:0000313" key="8">
    <source>
        <dbReference type="Proteomes" id="UP000249417"/>
    </source>
</evidence>
<comment type="caution">
    <text evidence="7">The sequence shown here is derived from an EMBL/GenBank/DDBJ whole genome shotgun (WGS) entry which is preliminary data.</text>
</comment>
<dbReference type="GO" id="GO:0016491">
    <property type="term" value="F:oxidoreductase activity"/>
    <property type="evidence" value="ECO:0007669"/>
    <property type="project" value="UniProtKB-KW"/>
</dbReference>
<protein>
    <recommendedName>
        <fullName evidence="6">Thioredoxin domain-containing protein</fullName>
    </recommendedName>
</protein>
<reference evidence="7 8" key="1">
    <citation type="submission" date="2017-08" db="EMBL/GenBank/DDBJ databases">
        <title>Infants hospitalized years apart are colonized by the same room-sourced microbial strains.</title>
        <authorList>
            <person name="Brooks B."/>
            <person name="Olm M.R."/>
            <person name="Firek B.A."/>
            <person name="Baker R."/>
            <person name="Thomas B.C."/>
            <person name="Morowitz M.J."/>
            <person name="Banfield J.F."/>
        </authorList>
    </citation>
    <scope>NUCLEOTIDE SEQUENCE [LARGE SCALE GENOMIC DNA]</scope>
    <source>
        <strain evidence="7">S2_005_002_R2_29</strain>
    </source>
</reference>
<evidence type="ECO:0000256" key="2">
    <source>
        <dbReference type="ARBA" id="ARBA00023002"/>
    </source>
</evidence>
<accession>A0A2W5PPX7</accession>
<dbReference type="InterPro" id="IPR013766">
    <property type="entry name" value="Thioredoxin_domain"/>
</dbReference>
<keyword evidence="1 5" id="KW-0732">Signal</keyword>
<name>A0A2W5PPX7_9BACT</name>
<evidence type="ECO:0000256" key="5">
    <source>
        <dbReference type="SAM" id="SignalP"/>
    </source>
</evidence>
<feature type="domain" description="Thioredoxin" evidence="6">
    <location>
        <begin position="53"/>
        <end position="241"/>
    </location>
</feature>